<dbReference type="InterPro" id="IPR001638">
    <property type="entry name" value="Solute-binding_3/MltF_N"/>
</dbReference>
<gene>
    <name evidence="4" type="ORF">C1949_10060</name>
</gene>
<dbReference type="OrthoDB" id="8481721at2"/>
<keyword evidence="5" id="KW-1185">Reference proteome</keyword>
<proteinExistence type="inferred from homology"/>
<evidence type="ECO:0000256" key="1">
    <source>
        <dbReference type="ARBA" id="ARBA00010333"/>
    </source>
</evidence>
<comment type="similarity">
    <text evidence="1">Belongs to the bacterial solute-binding protein 3 family.</text>
</comment>
<reference evidence="4 5" key="1">
    <citation type="submission" date="2018-01" db="EMBL/GenBank/DDBJ databases">
        <title>Draft genome of the type strain Pseudomonas oceani DSM 100277 isolated from the deep water in Okinawa trough, northwestern Pacific Ocean.</title>
        <authorList>
            <person name="Gomila M."/>
            <person name="Mulet M."/>
            <person name="Garcia-Valdes E."/>
            <person name="Lalucat J."/>
        </authorList>
    </citation>
    <scope>NUCLEOTIDE SEQUENCE [LARGE SCALE GENOMIC DNA]</scope>
    <source>
        <strain evidence="4 5">DSM 100277</strain>
    </source>
</reference>
<evidence type="ECO:0000313" key="5">
    <source>
        <dbReference type="Proteomes" id="UP000243451"/>
    </source>
</evidence>
<dbReference type="Pfam" id="PF00497">
    <property type="entry name" value="SBP_bac_3"/>
    <property type="match status" value="1"/>
</dbReference>
<dbReference type="AlphaFoldDB" id="A0A2P4EV15"/>
<feature type="domain" description="Solute-binding protein family 3/N-terminal" evidence="3">
    <location>
        <begin position="48"/>
        <end position="101"/>
    </location>
</feature>
<evidence type="ECO:0000256" key="2">
    <source>
        <dbReference type="ARBA" id="ARBA00022729"/>
    </source>
</evidence>
<dbReference type="PANTHER" id="PTHR35936">
    <property type="entry name" value="MEMBRANE-BOUND LYTIC MUREIN TRANSGLYCOSYLASE F"/>
    <property type="match status" value="1"/>
</dbReference>
<protein>
    <recommendedName>
        <fullName evidence="3">Solute-binding protein family 3/N-terminal domain-containing protein</fullName>
    </recommendedName>
</protein>
<evidence type="ECO:0000259" key="3">
    <source>
        <dbReference type="Pfam" id="PF00497"/>
    </source>
</evidence>
<name>A0A2P4EV15_9GAMM</name>
<dbReference type="PANTHER" id="PTHR35936:SF6">
    <property type="entry name" value="AMINO ACID ABC TRANSPORTER SUBSTRATE-BINDING PAAT FAMILY PROTEIN"/>
    <property type="match status" value="1"/>
</dbReference>
<dbReference type="Gene3D" id="3.40.190.10">
    <property type="entry name" value="Periplasmic binding protein-like II"/>
    <property type="match status" value="2"/>
</dbReference>
<accession>A0A2P4EV15</accession>
<dbReference type="Proteomes" id="UP000243451">
    <property type="component" value="Unassembled WGS sequence"/>
</dbReference>
<sequence length="268" mass="30091">MTTTMKTPVALGQRVIRALVGLVLALGTPVASLANQSDLPVLTAGYIQFPPLAYTDEQGQAQGRIIELTNELAAASGFRVEWKRYPINRIYHYLETGDIDLWPGSPGVPALSRFTVESSALDINVKLCAFALEGTPKVSSLQDLSRHDLVLIRGYTYREQLNRVIAENHSHPIVAPDHIAAMELLLRGRAQYLISYGHPMQRAMRHYPLQGTRCDQLDEWPLVYVISRRNPDALQLAETLDSAFFQWREANPQPPMLRGVRRRLATTH</sequence>
<organism evidence="4 5">
    <name type="scientific">Halopseudomonas oceani</name>
    <dbReference type="NCBI Taxonomy" id="1708783"/>
    <lineage>
        <taxon>Bacteria</taxon>
        <taxon>Pseudomonadati</taxon>
        <taxon>Pseudomonadota</taxon>
        <taxon>Gammaproteobacteria</taxon>
        <taxon>Pseudomonadales</taxon>
        <taxon>Pseudomonadaceae</taxon>
        <taxon>Halopseudomonas</taxon>
    </lineage>
</organism>
<keyword evidence="2" id="KW-0732">Signal</keyword>
<comment type="caution">
    <text evidence="4">The sequence shown here is derived from an EMBL/GenBank/DDBJ whole genome shotgun (WGS) entry which is preliminary data.</text>
</comment>
<dbReference type="EMBL" id="PPSK01000008">
    <property type="protein sequence ID" value="POB03413.1"/>
    <property type="molecule type" value="Genomic_DNA"/>
</dbReference>
<dbReference type="SUPFAM" id="SSF53850">
    <property type="entry name" value="Periplasmic binding protein-like II"/>
    <property type="match status" value="1"/>
</dbReference>
<evidence type="ECO:0000313" key="4">
    <source>
        <dbReference type="EMBL" id="POB03413.1"/>
    </source>
</evidence>